<organism evidence="1 2">
    <name type="scientific">Rhipicephalus microplus</name>
    <name type="common">Cattle tick</name>
    <name type="synonym">Boophilus microplus</name>
    <dbReference type="NCBI Taxonomy" id="6941"/>
    <lineage>
        <taxon>Eukaryota</taxon>
        <taxon>Metazoa</taxon>
        <taxon>Ecdysozoa</taxon>
        <taxon>Arthropoda</taxon>
        <taxon>Chelicerata</taxon>
        <taxon>Arachnida</taxon>
        <taxon>Acari</taxon>
        <taxon>Parasitiformes</taxon>
        <taxon>Ixodida</taxon>
        <taxon>Ixodoidea</taxon>
        <taxon>Ixodidae</taxon>
        <taxon>Rhipicephalinae</taxon>
        <taxon>Rhipicephalus</taxon>
        <taxon>Boophilus</taxon>
    </lineage>
</organism>
<gene>
    <name evidence="1" type="ORF">HPB51_027206</name>
</gene>
<dbReference type="VEuPathDB" id="VectorBase:LOC119172021"/>
<dbReference type="Proteomes" id="UP000821866">
    <property type="component" value="Unassembled WGS sequence"/>
</dbReference>
<accession>A0A9J6D159</accession>
<keyword evidence="2" id="KW-1185">Reference proteome</keyword>
<evidence type="ECO:0000313" key="2">
    <source>
        <dbReference type="Proteomes" id="UP000821866"/>
    </source>
</evidence>
<evidence type="ECO:0000313" key="1">
    <source>
        <dbReference type="EMBL" id="KAH7964555.1"/>
    </source>
</evidence>
<sequence>MELESRSPTIDGLLLTGNQQSLVSAPKSTWPRQAKISKALFCGCAPFHSSARYADATRKLLRNTEEICIVHNNDKVYTLIRMFPNAKVIGLCHDLCEHFLELEEPQRDPSTPLVKRSQLRKLVGNLKSDPESCLMLST</sequence>
<reference evidence="1" key="1">
    <citation type="journal article" date="2020" name="Cell">
        <title>Large-Scale Comparative Analyses of Tick Genomes Elucidate Their Genetic Diversity and Vector Capacities.</title>
        <authorList>
            <consortium name="Tick Genome and Microbiome Consortium (TIGMIC)"/>
            <person name="Jia N."/>
            <person name="Wang J."/>
            <person name="Shi W."/>
            <person name="Du L."/>
            <person name="Sun Y."/>
            <person name="Zhan W."/>
            <person name="Jiang J.F."/>
            <person name="Wang Q."/>
            <person name="Zhang B."/>
            <person name="Ji P."/>
            <person name="Bell-Sakyi L."/>
            <person name="Cui X.M."/>
            <person name="Yuan T.T."/>
            <person name="Jiang B.G."/>
            <person name="Yang W.F."/>
            <person name="Lam T.T."/>
            <person name="Chang Q.C."/>
            <person name="Ding S.J."/>
            <person name="Wang X.J."/>
            <person name="Zhu J.G."/>
            <person name="Ruan X.D."/>
            <person name="Zhao L."/>
            <person name="Wei J.T."/>
            <person name="Ye R.Z."/>
            <person name="Que T.C."/>
            <person name="Du C.H."/>
            <person name="Zhou Y.H."/>
            <person name="Cheng J.X."/>
            <person name="Dai P.F."/>
            <person name="Guo W.B."/>
            <person name="Han X.H."/>
            <person name="Huang E.J."/>
            <person name="Li L.F."/>
            <person name="Wei W."/>
            <person name="Gao Y.C."/>
            <person name="Liu J.Z."/>
            <person name="Shao H.Z."/>
            <person name="Wang X."/>
            <person name="Wang C.C."/>
            <person name="Yang T.C."/>
            <person name="Huo Q.B."/>
            <person name="Li W."/>
            <person name="Chen H.Y."/>
            <person name="Chen S.E."/>
            <person name="Zhou L.G."/>
            <person name="Ni X.B."/>
            <person name="Tian J.H."/>
            <person name="Sheng Y."/>
            <person name="Liu T."/>
            <person name="Pan Y.S."/>
            <person name="Xia L.Y."/>
            <person name="Li J."/>
            <person name="Zhao F."/>
            <person name="Cao W.C."/>
        </authorList>
    </citation>
    <scope>NUCLEOTIDE SEQUENCE</scope>
    <source>
        <strain evidence="1">Rmic-2018</strain>
    </source>
</reference>
<proteinExistence type="predicted"/>
<protein>
    <submittedName>
        <fullName evidence="1">Uncharacterized protein</fullName>
    </submittedName>
</protein>
<comment type="caution">
    <text evidence="1">The sequence shown here is derived from an EMBL/GenBank/DDBJ whole genome shotgun (WGS) entry which is preliminary data.</text>
</comment>
<dbReference type="EMBL" id="JABSTU010003854">
    <property type="protein sequence ID" value="KAH7964555.1"/>
    <property type="molecule type" value="Genomic_DNA"/>
</dbReference>
<dbReference type="AlphaFoldDB" id="A0A9J6D159"/>
<reference evidence="1" key="2">
    <citation type="submission" date="2021-09" db="EMBL/GenBank/DDBJ databases">
        <authorList>
            <person name="Jia N."/>
            <person name="Wang J."/>
            <person name="Shi W."/>
            <person name="Du L."/>
            <person name="Sun Y."/>
            <person name="Zhan W."/>
            <person name="Jiang J."/>
            <person name="Wang Q."/>
            <person name="Zhang B."/>
            <person name="Ji P."/>
            <person name="Sakyi L.B."/>
            <person name="Cui X."/>
            <person name="Yuan T."/>
            <person name="Jiang B."/>
            <person name="Yang W."/>
            <person name="Lam T.T.-Y."/>
            <person name="Chang Q."/>
            <person name="Ding S."/>
            <person name="Wang X."/>
            <person name="Zhu J."/>
            <person name="Ruan X."/>
            <person name="Zhao L."/>
            <person name="Wei J."/>
            <person name="Que T."/>
            <person name="Du C."/>
            <person name="Cheng J."/>
            <person name="Dai P."/>
            <person name="Han X."/>
            <person name="Huang E."/>
            <person name="Gao Y."/>
            <person name="Liu J."/>
            <person name="Shao H."/>
            <person name="Ye R."/>
            <person name="Li L."/>
            <person name="Wei W."/>
            <person name="Wang X."/>
            <person name="Wang C."/>
            <person name="Huo Q."/>
            <person name="Li W."/>
            <person name="Guo W."/>
            <person name="Chen H."/>
            <person name="Chen S."/>
            <person name="Zhou L."/>
            <person name="Zhou L."/>
            <person name="Ni X."/>
            <person name="Tian J."/>
            <person name="Zhou Y."/>
            <person name="Sheng Y."/>
            <person name="Liu T."/>
            <person name="Pan Y."/>
            <person name="Xia L."/>
            <person name="Li J."/>
            <person name="Zhao F."/>
            <person name="Cao W."/>
        </authorList>
    </citation>
    <scope>NUCLEOTIDE SEQUENCE</scope>
    <source>
        <strain evidence="1">Rmic-2018</strain>
        <tissue evidence="1">Larvae</tissue>
    </source>
</reference>
<name>A0A9J6D159_RHIMP</name>